<dbReference type="GO" id="GO:0016020">
    <property type="term" value="C:membrane"/>
    <property type="evidence" value="ECO:0007669"/>
    <property type="project" value="TreeGrafter"/>
</dbReference>
<accession>A0AAE0YA77</accession>
<evidence type="ECO:0000259" key="2">
    <source>
        <dbReference type="PROSITE" id="PS50191"/>
    </source>
</evidence>
<dbReference type="InterPro" id="IPR001251">
    <property type="entry name" value="CRAL-TRIO_dom"/>
</dbReference>
<dbReference type="CDD" id="cd00170">
    <property type="entry name" value="SEC14"/>
    <property type="match status" value="1"/>
</dbReference>
<keyword evidence="4" id="KW-1185">Reference proteome</keyword>
<gene>
    <name evidence="3" type="ORF">RRG08_027836</name>
</gene>
<dbReference type="InterPro" id="IPR036865">
    <property type="entry name" value="CRAL-TRIO_dom_sf"/>
</dbReference>
<proteinExistence type="predicted"/>
<dbReference type="Gene3D" id="3.40.525.10">
    <property type="entry name" value="CRAL-TRIO lipid binding domain"/>
    <property type="match status" value="1"/>
</dbReference>
<comment type="caution">
    <text evidence="3">The sequence shown here is derived from an EMBL/GenBank/DDBJ whole genome shotgun (WGS) entry which is preliminary data.</text>
</comment>
<organism evidence="3 4">
    <name type="scientific">Elysia crispata</name>
    <name type="common">lettuce slug</name>
    <dbReference type="NCBI Taxonomy" id="231223"/>
    <lineage>
        <taxon>Eukaryota</taxon>
        <taxon>Metazoa</taxon>
        <taxon>Spiralia</taxon>
        <taxon>Lophotrochozoa</taxon>
        <taxon>Mollusca</taxon>
        <taxon>Gastropoda</taxon>
        <taxon>Heterobranchia</taxon>
        <taxon>Euthyneura</taxon>
        <taxon>Panpulmonata</taxon>
        <taxon>Sacoglossa</taxon>
        <taxon>Placobranchoidea</taxon>
        <taxon>Plakobranchidae</taxon>
        <taxon>Elysia</taxon>
    </lineage>
</organism>
<dbReference type="PRINTS" id="PR00180">
    <property type="entry name" value="CRETINALDHBP"/>
</dbReference>
<dbReference type="SMART" id="SM00516">
    <property type="entry name" value="SEC14"/>
    <property type="match status" value="1"/>
</dbReference>
<protein>
    <recommendedName>
        <fullName evidence="2">CRAL-TRIO domain-containing protein</fullName>
    </recommendedName>
</protein>
<dbReference type="AlphaFoldDB" id="A0AAE0YA77"/>
<dbReference type="Gene3D" id="1.20.5.1200">
    <property type="entry name" value="Alpha-tocopherol transfer"/>
    <property type="match status" value="1"/>
</dbReference>
<dbReference type="Pfam" id="PF00650">
    <property type="entry name" value="CRAL_TRIO"/>
    <property type="match status" value="1"/>
</dbReference>
<dbReference type="Proteomes" id="UP001283361">
    <property type="component" value="Unassembled WGS sequence"/>
</dbReference>
<dbReference type="PANTHER" id="PTHR10174:SF130">
    <property type="entry name" value="ALPHA-TOCOPHEROL TRANSFER PROTEIN-LIKE"/>
    <property type="match status" value="1"/>
</dbReference>
<dbReference type="SMART" id="SM01100">
    <property type="entry name" value="CRAL_TRIO_N"/>
    <property type="match status" value="1"/>
</dbReference>
<feature type="region of interest" description="Disordered" evidence="1">
    <location>
        <begin position="419"/>
        <end position="442"/>
    </location>
</feature>
<dbReference type="SUPFAM" id="SSF52087">
    <property type="entry name" value="CRAL/TRIO domain"/>
    <property type="match status" value="1"/>
</dbReference>
<dbReference type="GO" id="GO:1902936">
    <property type="term" value="F:phosphatidylinositol bisphosphate binding"/>
    <property type="evidence" value="ECO:0007669"/>
    <property type="project" value="TreeGrafter"/>
</dbReference>
<evidence type="ECO:0000313" key="3">
    <source>
        <dbReference type="EMBL" id="KAK3736969.1"/>
    </source>
</evidence>
<dbReference type="InterPro" id="IPR036273">
    <property type="entry name" value="CRAL/TRIO_N_dom_sf"/>
</dbReference>
<dbReference type="Gene3D" id="1.10.8.20">
    <property type="entry name" value="N-terminal domain of phosphatidylinositol transfer protein sec14p"/>
    <property type="match status" value="1"/>
</dbReference>
<dbReference type="InterPro" id="IPR011074">
    <property type="entry name" value="CRAL/TRIO_N_dom"/>
</dbReference>
<reference evidence="3" key="1">
    <citation type="journal article" date="2023" name="G3 (Bethesda)">
        <title>A reference genome for the long-term kleptoplast-retaining sea slug Elysia crispata morphotype clarki.</title>
        <authorList>
            <person name="Eastman K.E."/>
            <person name="Pendleton A.L."/>
            <person name="Shaikh M.A."/>
            <person name="Suttiyut T."/>
            <person name="Ogas R."/>
            <person name="Tomko P."/>
            <person name="Gavelis G."/>
            <person name="Widhalm J.R."/>
            <person name="Wisecaver J.H."/>
        </authorList>
    </citation>
    <scope>NUCLEOTIDE SEQUENCE</scope>
    <source>
        <strain evidence="3">ECLA1</strain>
    </source>
</reference>
<evidence type="ECO:0000313" key="4">
    <source>
        <dbReference type="Proteomes" id="UP001283361"/>
    </source>
</evidence>
<sequence length="442" mass="51056">MIFVYGSVSYKPIAKAVIVLYYGYSTQWNITATLDHRTWEMPIAHHYDTGTKNKLNTKTTFAISWTRPTIITALRTFLRTTHTRSFLIYMPSHRSEQTFAFNILFVYIKFCIDFNCLQRTQGIFLWSNKLFLIMAKHDPSKISGEILEKAKKELNEDPETRLIEAKNLSKRLQKVPGLQPRLDYPFLIKFLRARKFEQERAFELVKNYYEVRRTQRDIFDDLKPSRVRHILDAGVIDVLEGRDAEGAAVAILRPGRWDPDRYPILDIPKALYLVLNHLCESEDIQVNGIHIINNMEGLTMKHASHIGPSIAKAIASVIQNVIPMRFKRLDYVNEPTFFDMVFGIIKQFLKEKILKRIRLNGSNMENLHAEIGPDNLPNDLGGKLEPFSNKAWMEEFLASEPAFAEDNKYGFVNMDVKKDKKETKSEDADMAGLGGTFKKLDI</sequence>
<evidence type="ECO:0000256" key="1">
    <source>
        <dbReference type="SAM" id="MobiDB-lite"/>
    </source>
</evidence>
<dbReference type="PROSITE" id="PS50191">
    <property type="entry name" value="CRAL_TRIO"/>
    <property type="match status" value="1"/>
</dbReference>
<name>A0AAE0YA77_9GAST</name>
<dbReference type="PANTHER" id="PTHR10174">
    <property type="entry name" value="ALPHA-TOCOPHEROL TRANSFER PROTEIN-RELATED"/>
    <property type="match status" value="1"/>
</dbReference>
<feature type="domain" description="CRAL-TRIO" evidence="2">
    <location>
        <begin position="223"/>
        <end position="388"/>
    </location>
</feature>
<dbReference type="EMBL" id="JAWDGP010006674">
    <property type="protein sequence ID" value="KAK3736969.1"/>
    <property type="molecule type" value="Genomic_DNA"/>
</dbReference>
<dbReference type="SUPFAM" id="SSF46938">
    <property type="entry name" value="CRAL/TRIO N-terminal domain"/>
    <property type="match status" value="1"/>
</dbReference>